<keyword evidence="10 13" id="KW-0648">Protein biosynthesis</keyword>
<protein>
    <recommendedName>
        <fullName evidence="13">Threonine--tRNA ligase</fullName>
        <ecNumber evidence="13">6.1.1.3</ecNumber>
    </recommendedName>
    <alternativeName>
        <fullName evidence="13">Threonyl-tRNA synthetase</fullName>
        <shortName evidence="13">ThrRS</shortName>
    </alternativeName>
</protein>
<keyword evidence="11 13" id="KW-0030">Aminoacyl-tRNA synthetase</keyword>
<dbReference type="InterPro" id="IPR012947">
    <property type="entry name" value="tRNA_SAD"/>
</dbReference>
<dbReference type="Gene3D" id="3.30.54.20">
    <property type="match status" value="1"/>
</dbReference>
<dbReference type="Gene3D" id="3.30.980.10">
    <property type="entry name" value="Threonyl-trna Synthetase, Chain A, domain 2"/>
    <property type="match status" value="1"/>
</dbReference>
<dbReference type="PROSITE" id="PS51880">
    <property type="entry name" value="TGS"/>
    <property type="match status" value="1"/>
</dbReference>
<evidence type="ECO:0000256" key="1">
    <source>
        <dbReference type="ARBA" id="ARBA00008226"/>
    </source>
</evidence>
<dbReference type="InterPro" id="IPR045864">
    <property type="entry name" value="aa-tRNA-synth_II/BPL/LPL"/>
</dbReference>
<evidence type="ECO:0000256" key="10">
    <source>
        <dbReference type="ARBA" id="ARBA00022917"/>
    </source>
</evidence>
<keyword evidence="2 13" id="KW-0963">Cytoplasm</keyword>
<feature type="domain" description="Aminoacyl-transfer RNA synthetases class-II family profile" evidence="14">
    <location>
        <begin position="294"/>
        <end position="569"/>
    </location>
</feature>
<evidence type="ECO:0000259" key="15">
    <source>
        <dbReference type="PROSITE" id="PS51880"/>
    </source>
</evidence>
<comment type="subcellular location">
    <subcellularLocation>
        <location evidence="13">Cytoplasm</location>
    </subcellularLocation>
</comment>
<dbReference type="Pfam" id="PF07973">
    <property type="entry name" value="tRNA_SAD"/>
    <property type="match status" value="1"/>
</dbReference>
<evidence type="ECO:0000259" key="14">
    <source>
        <dbReference type="PROSITE" id="PS50862"/>
    </source>
</evidence>
<dbReference type="InterPro" id="IPR018163">
    <property type="entry name" value="Thr/Ala-tRNA-synth_IIc_edit"/>
</dbReference>
<evidence type="ECO:0000256" key="4">
    <source>
        <dbReference type="ARBA" id="ARBA00022598"/>
    </source>
</evidence>
<keyword evidence="3 13" id="KW-0820">tRNA-binding</keyword>
<dbReference type="Proteomes" id="UP001519295">
    <property type="component" value="Unassembled WGS sequence"/>
</dbReference>
<dbReference type="PROSITE" id="PS50862">
    <property type="entry name" value="AA_TRNA_LIGASE_II"/>
    <property type="match status" value="1"/>
</dbReference>
<dbReference type="Pfam" id="PF03129">
    <property type="entry name" value="HGTP_anticodon"/>
    <property type="match status" value="1"/>
</dbReference>
<comment type="catalytic activity">
    <reaction evidence="12 13">
        <text>tRNA(Thr) + L-threonine + ATP = L-threonyl-tRNA(Thr) + AMP + diphosphate + H(+)</text>
        <dbReference type="Rhea" id="RHEA:24624"/>
        <dbReference type="Rhea" id="RHEA-COMP:9670"/>
        <dbReference type="Rhea" id="RHEA-COMP:9704"/>
        <dbReference type="ChEBI" id="CHEBI:15378"/>
        <dbReference type="ChEBI" id="CHEBI:30616"/>
        <dbReference type="ChEBI" id="CHEBI:33019"/>
        <dbReference type="ChEBI" id="CHEBI:57926"/>
        <dbReference type="ChEBI" id="CHEBI:78442"/>
        <dbReference type="ChEBI" id="CHEBI:78534"/>
        <dbReference type="ChEBI" id="CHEBI:456215"/>
        <dbReference type="EC" id="6.1.1.3"/>
    </reaction>
</comment>
<dbReference type="InterPro" id="IPR002314">
    <property type="entry name" value="aa-tRNA-synt_IIb"/>
</dbReference>
<dbReference type="Gene3D" id="3.30.930.10">
    <property type="entry name" value="Bira Bifunctional Protein, Domain 2"/>
    <property type="match status" value="1"/>
</dbReference>
<evidence type="ECO:0000256" key="13">
    <source>
        <dbReference type="HAMAP-Rule" id="MF_00184"/>
    </source>
</evidence>
<evidence type="ECO:0000256" key="2">
    <source>
        <dbReference type="ARBA" id="ARBA00022490"/>
    </source>
</evidence>
<dbReference type="InterPro" id="IPR002320">
    <property type="entry name" value="Thr-tRNA-ligase_IIa"/>
</dbReference>
<feature type="binding site" evidence="13">
    <location>
        <position position="419"/>
    </location>
    <ligand>
        <name>Zn(2+)</name>
        <dbReference type="ChEBI" id="CHEBI:29105"/>
        <note>catalytic</note>
    </ligand>
</feature>
<keyword evidence="6 13" id="KW-0547">Nucleotide-binding</keyword>
<dbReference type="SUPFAM" id="SSF55681">
    <property type="entry name" value="Class II aaRS and biotin synthetases"/>
    <property type="match status" value="1"/>
</dbReference>
<keyword evidence="9 13" id="KW-0694">RNA-binding</keyword>
<dbReference type="Pfam" id="PF00587">
    <property type="entry name" value="tRNA-synt_2b"/>
    <property type="match status" value="1"/>
</dbReference>
<evidence type="ECO:0000256" key="6">
    <source>
        <dbReference type="ARBA" id="ARBA00022741"/>
    </source>
</evidence>
<feature type="binding site" evidence="13">
    <location>
        <position position="368"/>
    </location>
    <ligand>
        <name>Zn(2+)</name>
        <dbReference type="ChEBI" id="CHEBI:29105"/>
        <note>catalytic</note>
    </ligand>
</feature>
<dbReference type="SUPFAM" id="SSF52954">
    <property type="entry name" value="Class II aaRS ABD-related"/>
    <property type="match status" value="1"/>
</dbReference>
<dbReference type="SUPFAM" id="SSF55186">
    <property type="entry name" value="ThrRS/AlaRS common domain"/>
    <property type="match status" value="1"/>
</dbReference>
<evidence type="ECO:0000313" key="16">
    <source>
        <dbReference type="EMBL" id="MBP2368770.1"/>
    </source>
</evidence>
<dbReference type="EMBL" id="JAGINU010000001">
    <property type="protein sequence ID" value="MBP2368770.1"/>
    <property type="molecule type" value="Genomic_DNA"/>
</dbReference>
<comment type="cofactor">
    <cofactor evidence="13">
        <name>Zn(2+)</name>
        <dbReference type="ChEBI" id="CHEBI:29105"/>
    </cofactor>
    <text evidence="13">Binds 1 zinc ion per subunit.</text>
</comment>
<organism evidence="16 17">
    <name type="scientific">Pseudonocardia parietis</name>
    <dbReference type="NCBI Taxonomy" id="570936"/>
    <lineage>
        <taxon>Bacteria</taxon>
        <taxon>Bacillati</taxon>
        <taxon>Actinomycetota</taxon>
        <taxon>Actinomycetes</taxon>
        <taxon>Pseudonocardiales</taxon>
        <taxon>Pseudonocardiaceae</taxon>
        <taxon>Pseudonocardia</taxon>
    </lineage>
</organism>
<dbReference type="InterPro" id="IPR047246">
    <property type="entry name" value="ThrRS_anticodon"/>
</dbReference>
<name>A0ABS4VXV3_9PSEU</name>
<sequence length="683" mass="76021">MSAPPAPPASAPIRVPAGTTAGARVREGGLTTSGPEAILVVRDAEGNLRDLAWAPEADTDVVPVAANTDEGRSVIRHSCAHVLAQAVQQLFPKAKLGIGPPVTDGFYYDFDVDTPFTPEDLKKIESAMKKIVKSGQRFARRRFGSKDEARTELAGEPYKLELIDLKGGDEDSEVMEVDASGELTVYDNVHAHSGQTLWSDLCRGPHLPTTKFIPAFTLTRSAAAYWRGDQRNTQLQRIYGTAWESQDAQDAYLERIAEAERRDHRRLGSELDLFSFPDEIGSGLPVFHPKGGVVRKELEDYSRIRHAEAGYEFVYSPHATKGQLFELSGHLDWYAEGMYPPMQLDAEYGPDGELKKQAVDYYLKPMNCPMHNLIFRSRGRSYRELPLRLFEFGTVYRYEKSGVVHGLTRARGFTQDDAHIYCSRDQMADEIRSLLQFVLDLLRDYGLDDFYLELSTRNPEKSIGSDEAWAEATGALREAASSFGLELRDDPGGAAFYAPKISVQAKDAIGRYWQMSTIQVDMMLPDRFELEYTAPDGSRQRPVMIHRALFGSIERFFGVLTEHYAGAFPAWLAPVQVVAIPVTDAQETYAREIAAKLRTHGIRIEVDAGDDRMQKKIRTHTLQKVPFLLLAGGRDVEAGAVSFRFRDGSQRNGVPVDEAVAAIVEWVGSRTNTSPDAESFLAG</sequence>
<evidence type="ECO:0000256" key="12">
    <source>
        <dbReference type="ARBA" id="ARBA00049515"/>
    </source>
</evidence>
<evidence type="ECO:0000313" key="17">
    <source>
        <dbReference type="Proteomes" id="UP001519295"/>
    </source>
</evidence>
<dbReference type="RefSeq" id="WP_210030389.1">
    <property type="nucleotide sequence ID" value="NZ_JAGINU010000001.1"/>
</dbReference>
<keyword evidence="5 13" id="KW-0479">Metal-binding</keyword>
<evidence type="ECO:0000256" key="8">
    <source>
        <dbReference type="ARBA" id="ARBA00022840"/>
    </source>
</evidence>
<dbReference type="PANTHER" id="PTHR11451">
    <property type="entry name" value="THREONINE-TRNA LIGASE"/>
    <property type="match status" value="1"/>
</dbReference>
<comment type="caution">
    <text evidence="16">The sequence shown here is derived from an EMBL/GenBank/DDBJ whole genome shotgun (WGS) entry which is preliminary data.</text>
</comment>
<reference evidence="16 17" key="1">
    <citation type="submission" date="2021-03" db="EMBL/GenBank/DDBJ databases">
        <title>Sequencing the genomes of 1000 actinobacteria strains.</title>
        <authorList>
            <person name="Klenk H.-P."/>
        </authorList>
    </citation>
    <scope>NUCLEOTIDE SEQUENCE [LARGE SCALE GENOMIC DNA]</scope>
    <source>
        <strain evidence="16 17">DSM 45256</strain>
    </source>
</reference>
<evidence type="ECO:0000256" key="7">
    <source>
        <dbReference type="ARBA" id="ARBA00022833"/>
    </source>
</evidence>
<dbReference type="PANTHER" id="PTHR11451:SF44">
    <property type="entry name" value="THREONINE--TRNA LIGASE, CHLOROPLASTIC_MITOCHONDRIAL 2"/>
    <property type="match status" value="1"/>
</dbReference>
<dbReference type="InterPro" id="IPR036621">
    <property type="entry name" value="Anticodon-bd_dom_sf"/>
</dbReference>
<gene>
    <name evidence="13" type="primary">thrS</name>
    <name evidence="16" type="ORF">JOF36_004466</name>
</gene>
<dbReference type="InterPro" id="IPR033728">
    <property type="entry name" value="ThrRS_core"/>
</dbReference>
<dbReference type="CDD" id="cd00771">
    <property type="entry name" value="ThrRS_core"/>
    <property type="match status" value="1"/>
</dbReference>
<evidence type="ECO:0000256" key="3">
    <source>
        <dbReference type="ARBA" id="ARBA00022555"/>
    </source>
</evidence>
<dbReference type="NCBIfam" id="TIGR00418">
    <property type="entry name" value="thrS"/>
    <property type="match status" value="1"/>
</dbReference>
<dbReference type="SMART" id="SM00863">
    <property type="entry name" value="tRNA_SAD"/>
    <property type="match status" value="1"/>
</dbReference>
<dbReference type="InterPro" id="IPR004095">
    <property type="entry name" value="TGS"/>
</dbReference>
<comment type="caution">
    <text evidence="13">Lacks conserved residue(s) required for the propagation of feature annotation.</text>
</comment>
<comment type="subunit">
    <text evidence="13">Homodimer.</text>
</comment>
<dbReference type="CDD" id="cd00860">
    <property type="entry name" value="ThrRS_anticodon"/>
    <property type="match status" value="1"/>
</dbReference>
<keyword evidence="4 13" id="KW-0436">Ligase</keyword>
<keyword evidence="17" id="KW-1185">Reference proteome</keyword>
<dbReference type="HAMAP" id="MF_00184">
    <property type="entry name" value="Thr_tRNA_synth"/>
    <property type="match status" value="1"/>
</dbReference>
<evidence type="ECO:0000256" key="5">
    <source>
        <dbReference type="ARBA" id="ARBA00022723"/>
    </source>
</evidence>
<keyword evidence="8 13" id="KW-0067">ATP-binding</keyword>
<comment type="similarity">
    <text evidence="1 13">Belongs to the class-II aminoacyl-tRNA synthetase family.</text>
</comment>
<feature type="binding site" evidence="13">
    <location>
        <position position="546"/>
    </location>
    <ligand>
        <name>Zn(2+)</name>
        <dbReference type="ChEBI" id="CHEBI:29105"/>
        <note>catalytic</note>
    </ligand>
</feature>
<proteinExistence type="inferred from homology"/>
<accession>A0ABS4VXV3</accession>
<dbReference type="GO" id="GO:0004829">
    <property type="term" value="F:threonine-tRNA ligase activity"/>
    <property type="evidence" value="ECO:0007669"/>
    <property type="project" value="UniProtKB-EC"/>
</dbReference>
<dbReference type="InterPro" id="IPR006195">
    <property type="entry name" value="aa-tRNA-synth_II"/>
</dbReference>
<dbReference type="Gene3D" id="3.40.50.800">
    <property type="entry name" value="Anticodon-binding domain"/>
    <property type="match status" value="1"/>
</dbReference>
<feature type="domain" description="TGS" evidence="15">
    <location>
        <begin position="1"/>
        <end position="65"/>
    </location>
</feature>
<keyword evidence="7 13" id="KW-0862">Zinc</keyword>
<dbReference type="EC" id="6.1.1.3" evidence="13"/>
<evidence type="ECO:0000256" key="11">
    <source>
        <dbReference type="ARBA" id="ARBA00023146"/>
    </source>
</evidence>
<dbReference type="PRINTS" id="PR01047">
    <property type="entry name" value="TRNASYNTHTHR"/>
</dbReference>
<dbReference type="InterPro" id="IPR004154">
    <property type="entry name" value="Anticodon-bd"/>
</dbReference>
<evidence type="ECO:0000256" key="9">
    <source>
        <dbReference type="ARBA" id="ARBA00022884"/>
    </source>
</evidence>